<comment type="caution">
    <text evidence="2">The sequence shown here is derived from an EMBL/GenBank/DDBJ whole genome shotgun (WGS) entry which is preliminary data.</text>
</comment>
<keyword evidence="1" id="KW-1133">Transmembrane helix</keyword>
<name>A0ABN8NGW1_9CNID</name>
<organism evidence="2 3">
    <name type="scientific">Porites lobata</name>
    <dbReference type="NCBI Taxonomy" id="104759"/>
    <lineage>
        <taxon>Eukaryota</taxon>
        <taxon>Metazoa</taxon>
        <taxon>Cnidaria</taxon>
        <taxon>Anthozoa</taxon>
        <taxon>Hexacorallia</taxon>
        <taxon>Scleractinia</taxon>
        <taxon>Fungiina</taxon>
        <taxon>Poritidae</taxon>
        <taxon>Porites</taxon>
    </lineage>
</organism>
<feature type="transmembrane region" description="Helical" evidence="1">
    <location>
        <begin position="111"/>
        <end position="134"/>
    </location>
</feature>
<reference evidence="2 3" key="1">
    <citation type="submission" date="2022-05" db="EMBL/GenBank/DDBJ databases">
        <authorList>
            <consortium name="Genoscope - CEA"/>
            <person name="William W."/>
        </authorList>
    </citation>
    <scope>NUCLEOTIDE SEQUENCE [LARGE SCALE GENOMIC DNA]</scope>
</reference>
<gene>
    <name evidence="2" type="ORF">PLOB_00017911</name>
</gene>
<keyword evidence="1" id="KW-0472">Membrane</keyword>
<evidence type="ECO:0000313" key="3">
    <source>
        <dbReference type="Proteomes" id="UP001159405"/>
    </source>
</evidence>
<dbReference type="SUPFAM" id="SSF48295">
    <property type="entry name" value="TrpR-like"/>
    <property type="match status" value="1"/>
</dbReference>
<dbReference type="Proteomes" id="UP001159405">
    <property type="component" value="Unassembled WGS sequence"/>
</dbReference>
<dbReference type="Gene3D" id="1.10.10.60">
    <property type="entry name" value="Homeodomain-like"/>
    <property type="match status" value="1"/>
</dbReference>
<accession>A0ABN8NGW1</accession>
<evidence type="ECO:0000256" key="1">
    <source>
        <dbReference type="SAM" id="Phobius"/>
    </source>
</evidence>
<evidence type="ECO:0000313" key="2">
    <source>
        <dbReference type="EMBL" id="CAH3108917.1"/>
    </source>
</evidence>
<dbReference type="InterPro" id="IPR010921">
    <property type="entry name" value="Trp_repressor/repl_initiator"/>
</dbReference>
<proteinExistence type="predicted"/>
<sequence length="158" mass="17254">MASCEFSKYRYVGGDCGASLVLPSGDLGVRISECSKDIKGHLKTCGVSDGTLCSEATLLLARAAYRKFSVIMPSTRRHSYDLNFKLKIVAEAEAVNNNREIARKYGISESMVVYVGILPLIADHIVFIFAGLAVNSIMIRLKAKELSSDLEFKASPGW</sequence>
<keyword evidence="3" id="KW-1185">Reference proteome</keyword>
<protein>
    <submittedName>
        <fullName evidence="2">Uncharacterized protein</fullName>
    </submittedName>
</protein>
<dbReference type="EMBL" id="CALNXK010000021">
    <property type="protein sequence ID" value="CAH3108917.1"/>
    <property type="molecule type" value="Genomic_DNA"/>
</dbReference>
<keyword evidence="1" id="KW-0812">Transmembrane</keyword>